<gene>
    <name evidence="2" type="ORF">GCM10023235_33970</name>
</gene>
<evidence type="ECO:0000313" key="3">
    <source>
        <dbReference type="Proteomes" id="UP001501752"/>
    </source>
</evidence>
<dbReference type="Proteomes" id="UP001501752">
    <property type="component" value="Unassembled WGS sequence"/>
</dbReference>
<proteinExistence type="predicted"/>
<reference evidence="3" key="1">
    <citation type="journal article" date="2019" name="Int. J. Syst. Evol. Microbiol.">
        <title>The Global Catalogue of Microorganisms (GCM) 10K type strain sequencing project: providing services to taxonomists for standard genome sequencing and annotation.</title>
        <authorList>
            <consortium name="The Broad Institute Genomics Platform"/>
            <consortium name="The Broad Institute Genome Sequencing Center for Infectious Disease"/>
            <person name="Wu L."/>
            <person name="Ma J."/>
        </authorList>
    </citation>
    <scope>NUCLEOTIDE SEQUENCE [LARGE SCALE GENOMIC DNA]</scope>
    <source>
        <strain evidence="3">JCM 13006</strain>
    </source>
</reference>
<protein>
    <submittedName>
        <fullName evidence="2">Uncharacterized protein</fullName>
    </submittedName>
</protein>
<evidence type="ECO:0000256" key="1">
    <source>
        <dbReference type="SAM" id="MobiDB-lite"/>
    </source>
</evidence>
<name>A0ABP9DSE5_9ACTN</name>
<organism evidence="2 3">
    <name type="scientific">Kitasatospora terrestris</name>
    <dbReference type="NCBI Taxonomy" id="258051"/>
    <lineage>
        <taxon>Bacteria</taxon>
        <taxon>Bacillati</taxon>
        <taxon>Actinomycetota</taxon>
        <taxon>Actinomycetes</taxon>
        <taxon>Kitasatosporales</taxon>
        <taxon>Streptomycetaceae</taxon>
        <taxon>Kitasatospora</taxon>
    </lineage>
</organism>
<keyword evidence="3" id="KW-1185">Reference proteome</keyword>
<accession>A0ABP9DSE5</accession>
<dbReference type="RefSeq" id="WP_345697677.1">
    <property type="nucleotide sequence ID" value="NZ_BAABIS010000001.1"/>
</dbReference>
<dbReference type="EMBL" id="BAABIS010000001">
    <property type="protein sequence ID" value="GAA4853859.1"/>
    <property type="molecule type" value="Genomic_DNA"/>
</dbReference>
<sequence>MAGIKDVAGAVTRAASAARTKVGGDWARRAIENHPRPAVPTAEPWEISLAGMVGRLPRVPGPAVRLLHLLDGLGQVSIGPKRIGFDGEEVDWERVVEIRQYSAVDLLPDVVVEREVDRIREFLPPVPGRKWLVTKAAEGLLTVALAASEAAERGERLLPCEIVHKNLLGRPRTMAGGLFAASVLTTVPEAGESLVAAARARGIPVTIAKSPRAGTHTERAKRLRATSTRLTDNLRALTARPAADPGAAPPALDRAGDA</sequence>
<feature type="region of interest" description="Disordered" evidence="1">
    <location>
        <begin position="239"/>
        <end position="258"/>
    </location>
</feature>
<evidence type="ECO:0000313" key="2">
    <source>
        <dbReference type="EMBL" id="GAA4853859.1"/>
    </source>
</evidence>
<comment type="caution">
    <text evidence="2">The sequence shown here is derived from an EMBL/GenBank/DDBJ whole genome shotgun (WGS) entry which is preliminary data.</text>
</comment>